<accession>A0A512PJC9</accession>
<dbReference type="UniPathway" id="UPA00077">
    <property type="reaction ID" value="UER00158"/>
</dbReference>
<dbReference type="EMBL" id="BKAM01000001">
    <property type="protein sequence ID" value="GEP71307.1"/>
    <property type="molecule type" value="Genomic_DNA"/>
</dbReference>
<protein>
    <recommendedName>
        <fullName evidence="3 7">Dihydrofolate reductase</fullName>
        <ecNumber evidence="3 7">1.5.1.3</ecNumber>
    </recommendedName>
</protein>
<evidence type="ECO:0000259" key="9">
    <source>
        <dbReference type="PROSITE" id="PS51330"/>
    </source>
</evidence>
<comment type="pathway">
    <text evidence="1 7">Cofactor biosynthesis; tetrahydrofolate biosynthesis; 5,6,7,8-tetrahydrofolate from 7,8-dihydrofolate: step 1/1.</text>
</comment>
<evidence type="ECO:0000313" key="11">
    <source>
        <dbReference type="Proteomes" id="UP000321569"/>
    </source>
</evidence>
<dbReference type="CDD" id="cd00209">
    <property type="entry name" value="DHFR"/>
    <property type="match status" value="1"/>
</dbReference>
<dbReference type="PANTHER" id="PTHR48069">
    <property type="entry name" value="DIHYDROFOLATE REDUCTASE"/>
    <property type="match status" value="1"/>
</dbReference>
<dbReference type="GO" id="GO:0006730">
    <property type="term" value="P:one-carbon metabolic process"/>
    <property type="evidence" value="ECO:0007669"/>
    <property type="project" value="UniProtKB-KW"/>
</dbReference>
<dbReference type="Pfam" id="PF00186">
    <property type="entry name" value="DHFR_1"/>
    <property type="match status" value="1"/>
</dbReference>
<dbReference type="RefSeq" id="WP_054746622.1">
    <property type="nucleotide sequence ID" value="NZ_BKAM01000001.1"/>
</dbReference>
<dbReference type="SUPFAM" id="SSF53597">
    <property type="entry name" value="Dihydrofolate reductase-like"/>
    <property type="match status" value="1"/>
</dbReference>
<gene>
    <name evidence="10" type="primary">folA</name>
    <name evidence="10" type="ORF">LRA02_01750</name>
</gene>
<evidence type="ECO:0000313" key="10">
    <source>
        <dbReference type="EMBL" id="GEP71307.1"/>
    </source>
</evidence>
<evidence type="ECO:0000256" key="3">
    <source>
        <dbReference type="ARBA" id="ARBA00012856"/>
    </source>
</evidence>
<dbReference type="GO" id="GO:0046655">
    <property type="term" value="P:folic acid metabolic process"/>
    <property type="evidence" value="ECO:0007669"/>
    <property type="project" value="TreeGrafter"/>
</dbReference>
<name>A0A512PJC9_9LACO</name>
<comment type="catalytic activity">
    <reaction evidence="7">
        <text>(6S)-5,6,7,8-tetrahydrofolate + NADP(+) = 7,8-dihydrofolate + NADPH + H(+)</text>
        <dbReference type="Rhea" id="RHEA:15009"/>
        <dbReference type="ChEBI" id="CHEBI:15378"/>
        <dbReference type="ChEBI" id="CHEBI:57451"/>
        <dbReference type="ChEBI" id="CHEBI:57453"/>
        <dbReference type="ChEBI" id="CHEBI:57783"/>
        <dbReference type="ChEBI" id="CHEBI:58349"/>
        <dbReference type="EC" id="1.5.1.3"/>
    </reaction>
</comment>
<dbReference type="Proteomes" id="UP000321569">
    <property type="component" value="Unassembled WGS sequence"/>
</dbReference>
<dbReference type="GO" id="GO:0005829">
    <property type="term" value="C:cytosol"/>
    <property type="evidence" value="ECO:0007669"/>
    <property type="project" value="TreeGrafter"/>
</dbReference>
<dbReference type="InterPro" id="IPR001796">
    <property type="entry name" value="DHFR_dom"/>
</dbReference>
<dbReference type="InterPro" id="IPR024072">
    <property type="entry name" value="DHFR-like_dom_sf"/>
</dbReference>
<evidence type="ECO:0000256" key="4">
    <source>
        <dbReference type="ARBA" id="ARBA00022563"/>
    </source>
</evidence>
<dbReference type="OrthoDB" id="9804315at2"/>
<dbReference type="AlphaFoldDB" id="A0A512PJC9"/>
<evidence type="ECO:0000256" key="2">
    <source>
        <dbReference type="ARBA" id="ARBA00009539"/>
    </source>
</evidence>
<comment type="similarity">
    <text evidence="2 7 8">Belongs to the dihydrofolate reductase family.</text>
</comment>
<dbReference type="PIRSF" id="PIRSF000194">
    <property type="entry name" value="DHFR"/>
    <property type="match status" value="1"/>
</dbReference>
<dbReference type="Gene3D" id="3.40.430.10">
    <property type="entry name" value="Dihydrofolate Reductase, subunit A"/>
    <property type="match status" value="1"/>
</dbReference>
<keyword evidence="5 7" id="KW-0521">NADP</keyword>
<reference evidence="10 11" key="1">
    <citation type="submission" date="2019-07" db="EMBL/GenBank/DDBJ databases">
        <title>Whole genome shotgun sequence of Lactobacillus rapi NBRC 109618.</title>
        <authorList>
            <person name="Hosoyama A."/>
            <person name="Uohara A."/>
            <person name="Ohji S."/>
            <person name="Ichikawa N."/>
        </authorList>
    </citation>
    <scope>NUCLEOTIDE SEQUENCE [LARGE SCALE GENOMIC DNA]</scope>
    <source>
        <strain evidence="10 11">NBRC 109618</strain>
    </source>
</reference>
<keyword evidence="4 7" id="KW-0554">One-carbon metabolism</keyword>
<feature type="domain" description="DHFR" evidence="9">
    <location>
        <begin position="1"/>
        <end position="160"/>
    </location>
</feature>
<dbReference type="InterPro" id="IPR012259">
    <property type="entry name" value="DHFR"/>
</dbReference>
<dbReference type="PANTHER" id="PTHR48069:SF3">
    <property type="entry name" value="DIHYDROFOLATE REDUCTASE"/>
    <property type="match status" value="1"/>
</dbReference>
<dbReference type="GO" id="GO:0046452">
    <property type="term" value="P:dihydrofolate metabolic process"/>
    <property type="evidence" value="ECO:0007669"/>
    <property type="project" value="TreeGrafter"/>
</dbReference>
<evidence type="ECO:0000256" key="8">
    <source>
        <dbReference type="RuleBase" id="RU004474"/>
    </source>
</evidence>
<evidence type="ECO:0000256" key="1">
    <source>
        <dbReference type="ARBA" id="ARBA00004903"/>
    </source>
</evidence>
<evidence type="ECO:0000256" key="6">
    <source>
        <dbReference type="ARBA" id="ARBA00023002"/>
    </source>
</evidence>
<dbReference type="STRING" id="1423795.FD12_GL000383"/>
<dbReference type="GO" id="GO:0004146">
    <property type="term" value="F:dihydrofolate reductase activity"/>
    <property type="evidence" value="ECO:0007669"/>
    <property type="project" value="UniProtKB-EC"/>
</dbReference>
<proteinExistence type="inferred from homology"/>
<dbReference type="PROSITE" id="PS51330">
    <property type="entry name" value="DHFR_2"/>
    <property type="match status" value="1"/>
</dbReference>
<dbReference type="EC" id="1.5.1.3" evidence="3 7"/>
<comment type="function">
    <text evidence="7">Key enzyme in folate metabolism. Catalyzes an essential reaction for de novo glycine and purine synthesis, and for DNA precursor synthesis.</text>
</comment>
<dbReference type="GO" id="GO:0050661">
    <property type="term" value="F:NADP binding"/>
    <property type="evidence" value="ECO:0007669"/>
    <property type="project" value="InterPro"/>
</dbReference>
<evidence type="ECO:0000256" key="5">
    <source>
        <dbReference type="ARBA" id="ARBA00022857"/>
    </source>
</evidence>
<dbReference type="PRINTS" id="PR00070">
    <property type="entry name" value="DHFR"/>
</dbReference>
<dbReference type="PROSITE" id="PS00075">
    <property type="entry name" value="DHFR_1"/>
    <property type="match status" value="1"/>
</dbReference>
<sequence>MISYIWAEDANGLIGTKGGLPWHLADDMKYFKNTTMGHPIISGANTFRSYNRPLPGRQNIVVSRKTDFPAGVLVISSISELCEMIDQNPNENYFVTGGANIFSQLLDKVDRLYRTKIDHSFTGDTYMPEINYTDFKLAKSVDGIVNEKNPFPHTFEVYDRKA</sequence>
<evidence type="ECO:0000256" key="7">
    <source>
        <dbReference type="PIRNR" id="PIRNR000194"/>
    </source>
</evidence>
<dbReference type="InterPro" id="IPR017925">
    <property type="entry name" value="DHFR_CS"/>
</dbReference>
<dbReference type="GO" id="GO:0046654">
    <property type="term" value="P:tetrahydrofolate biosynthetic process"/>
    <property type="evidence" value="ECO:0007669"/>
    <property type="project" value="UniProtKB-UniPathway"/>
</dbReference>
<comment type="caution">
    <text evidence="10">The sequence shown here is derived from an EMBL/GenBank/DDBJ whole genome shotgun (WGS) entry which is preliminary data.</text>
</comment>
<keyword evidence="6 7" id="KW-0560">Oxidoreductase</keyword>
<organism evidence="10 11">
    <name type="scientific">Lentilactobacillus rapi</name>
    <dbReference type="NCBI Taxonomy" id="481723"/>
    <lineage>
        <taxon>Bacteria</taxon>
        <taxon>Bacillati</taxon>
        <taxon>Bacillota</taxon>
        <taxon>Bacilli</taxon>
        <taxon>Lactobacillales</taxon>
        <taxon>Lactobacillaceae</taxon>
        <taxon>Lentilactobacillus</taxon>
    </lineage>
</organism>